<protein>
    <submittedName>
        <fullName evidence="2">Uncharacterized protein</fullName>
    </submittedName>
</protein>
<organism evidence="2 3">
    <name type="scientific">Streptomyces djakartensis</name>
    <dbReference type="NCBI Taxonomy" id="68193"/>
    <lineage>
        <taxon>Bacteria</taxon>
        <taxon>Bacillati</taxon>
        <taxon>Actinomycetota</taxon>
        <taxon>Actinomycetes</taxon>
        <taxon>Kitasatosporales</taxon>
        <taxon>Streptomycetaceae</taxon>
        <taxon>Streptomyces</taxon>
    </lineage>
</organism>
<evidence type="ECO:0000313" key="3">
    <source>
        <dbReference type="Proteomes" id="UP000653308"/>
    </source>
</evidence>
<dbReference type="RefSeq" id="WP_190196460.1">
    <property type="nucleotide sequence ID" value="NZ_BMWE01000002.1"/>
</dbReference>
<accession>A0ABQ2ZC42</accession>
<name>A0ABQ2ZC42_9ACTN</name>
<comment type="caution">
    <text evidence="2">The sequence shown here is derived from an EMBL/GenBank/DDBJ whole genome shotgun (WGS) entry which is preliminary data.</text>
</comment>
<dbReference type="EMBL" id="BMWE01000002">
    <property type="protein sequence ID" value="GGY07701.1"/>
    <property type="molecule type" value="Genomic_DNA"/>
</dbReference>
<keyword evidence="1" id="KW-0472">Membrane</keyword>
<sequence>MTSTPLLSDEQRGRVALMLTDMLELISVEAALADGSPDEEAKARLLARREEGAGRIDMGLVLDIADQLGEEALRKAAEQYCPPAARMSMDALLKGEGGMLPLVRTRIARSDAFGCALGAAAVVGGVACGGVMGGCGAVLGIMLMAESC</sequence>
<evidence type="ECO:0000313" key="2">
    <source>
        <dbReference type="EMBL" id="GGY07701.1"/>
    </source>
</evidence>
<evidence type="ECO:0000256" key="1">
    <source>
        <dbReference type="SAM" id="Phobius"/>
    </source>
</evidence>
<keyword evidence="3" id="KW-1185">Reference proteome</keyword>
<keyword evidence="1" id="KW-1133">Transmembrane helix</keyword>
<keyword evidence="1" id="KW-0812">Transmembrane</keyword>
<gene>
    <name evidence="2" type="ORF">GCM10010384_10260</name>
</gene>
<proteinExistence type="predicted"/>
<dbReference type="Proteomes" id="UP000653308">
    <property type="component" value="Unassembled WGS sequence"/>
</dbReference>
<feature type="transmembrane region" description="Helical" evidence="1">
    <location>
        <begin position="112"/>
        <end position="145"/>
    </location>
</feature>
<reference evidence="3" key="1">
    <citation type="journal article" date="2019" name="Int. J. Syst. Evol. Microbiol.">
        <title>The Global Catalogue of Microorganisms (GCM) 10K type strain sequencing project: providing services to taxonomists for standard genome sequencing and annotation.</title>
        <authorList>
            <consortium name="The Broad Institute Genomics Platform"/>
            <consortium name="The Broad Institute Genome Sequencing Center for Infectious Disease"/>
            <person name="Wu L."/>
            <person name="Ma J."/>
        </authorList>
    </citation>
    <scope>NUCLEOTIDE SEQUENCE [LARGE SCALE GENOMIC DNA]</scope>
    <source>
        <strain evidence="3">JCM 4957</strain>
    </source>
</reference>